<dbReference type="InterPro" id="IPR016187">
    <property type="entry name" value="CTDL_fold"/>
</dbReference>
<dbReference type="InterPro" id="IPR001304">
    <property type="entry name" value="C-type_lectin-like"/>
</dbReference>
<dbReference type="SUPFAM" id="SSF56436">
    <property type="entry name" value="C-type lectin-like"/>
    <property type="match status" value="1"/>
</dbReference>
<organism evidence="2 3">
    <name type="scientific">Ditylenchus dipsaci</name>
    <dbReference type="NCBI Taxonomy" id="166011"/>
    <lineage>
        <taxon>Eukaryota</taxon>
        <taxon>Metazoa</taxon>
        <taxon>Ecdysozoa</taxon>
        <taxon>Nematoda</taxon>
        <taxon>Chromadorea</taxon>
        <taxon>Rhabditida</taxon>
        <taxon>Tylenchina</taxon>
        <taxon>Tylenchomorpha</taxon>
        <taxon>Sphaerularioidea</taxon>
        <taxon>Anguinidae</taxon>
        <taxon>Anguininae</taxon>
        <taxon>Ditylenchus</taxon>
    </lineage>
</organism>
<evidence type="ECO:0000313" key="3">
    <source>
        <dbReference type="WBParaSite" id="jg3471"/>
    </source>
</evidence>
<evidence type="ECO:0000259" key="1">
    <source>
        <dbReference type="SMART" id="SM00034"/>
    </source>
</evidence>
<dbReference type="WBParaSite" id="jg3471">
    <property type="protein sequence ID" value="jg3471"/>
    <property type="gene ID" value="jg3471"/>
</dbReference>
<dbReference type="Proteomes" id="UP000887574">
    <property type="component" value="Unplaced"/>
</dbReference>
<dbReference type="AlphaFoldDB" id="A0A915E6W2"/>
<proteinExistence type="predicted"/>
<reference evidence="3" key="1">
    <citation type="submission" date="2022-11" db="UniProtKB">
        <authorList>
            <consortium name="WormBaseParasite"/>
        </authorList>
    </citation>
    <scope>IDENTIFICATION</scope>
</reference>
<feature type="domain" description="C-type lectin" evidence="1">
    <location>
        <begin position="85"/>
        <end position="248"/>
    </location>
</feature>
<dbReference type="Gene3D" id="3.10.100.10">
    <property type="entry name" value="Mannose-Binding Protein A, subunit A"/>
    <property type="match status" value="1"/>
</dbReference>
<dbReference type="InterPro" id="IPR016186">
    <property type="entry name" value="C-type_lectin-like/link_sf"/>
</dbReference>
<evidence type="ECO:0000313" key="2">
    <source>
        <dbReference type="Proteomes" id="UP000887574"/>
    </source>
</evidence>
<dbReference type="SMART" id="SM00034">
    <property type="entry name" value="CLECT"/>
    <property type="match status" value="1"/>
</dbReference>
<sequence>MGHVAQEVCGQVGAVLLSVLRTVDLVECRHKHETVLPKLADVHALETQRKAFDVMMYHIVCAEPVERDAAASSCTPLSNIPLTSCSTNWTLFQNHCYRALTARQAGGAAVNRTQYQQACKALNATVVSIHSKAENTFVADLANKANSSSIANYIGLGITHSSAAAFAPVNKMSWFDILQWTMQTLTPTRTDSATEAFEKIPLGLNWLPFLRLNYPPPGEGSSYTSSIHVPWQIISDLIYSYFRRAFCSSEFFGLVGYKCCRLWKHLLHLGVLEETIHGHRKEWPAQPDNKPANSPDVIQC</sequence>
<name>A0A915E6W2_9BILA</name>
<keyword evidence="2" id="KW-1185">Reference proteome</keyword>
<protein>
    <submittedName>
        <fullName evidence="3">C-type lectin domain-containing protein</fullName>
    </submittedName>
</protein>
<accession>A0A915E6W2</accession>